<feature type="domain" description="PH" evidence="1">
    <location>
        <begin position="119"/>
        <end position="214"/>
    </location>
</feature>
<comment type="caution">
    <text evidence="2">The sequence shown here is derived from an EMBL/GenBank/DDBJ whole genome shotgun (WGS) entry which is preliminary data.</text>
</comment>
<dbReference type="Proteomes" id="UP001150062">
    <property type="component" value="Unassembled WGS sequence"/>
</dbReference>
<dbReference type="SUPFAM" id="SSF50729">
    <property type="entry name" value="PH domain-like"/>
    <property type="match status" value="2"/>
</dbReference>
<accession>A0AAV8AI03</accession>
<proteinExistence type="predicted"/>
<dbReference type="Pfam" id="PF00169">
    <property type="entry name" value="PH"/>
    <property type="match status" value="1"/>
</dbReference>
<keyword evidence="5" id="KW-1185">Reference proteome</keyword>
<dbReference type="Gene3D" id="2.30.29.30">
    <property type="entry name" value="Pleckstrin-homology domain (PH domain)/Phosphotyrosine-binding domain (PTB)"/>
    <property type="match status" value="2"/>
</dbReference>
<dbReference type="PROSITE" id="PS50003">
    <property type="entry name" value="PH_DOMAIN"/>
    <property type="match status" value="1"/>
</dbReference>
<gene>
    <name evidence="2" type="ORF">M0812_04251</name>
    <name evidence="3" type="ORF">M0813_17383</name>
</gene>
<evidence type="ECO:0000259" key="1">
    <source>
        <dbReference type="PROSITE" id="PS50003"/>
    </source>
</evidence>
<evidence type="ECO:0000313" key="5">
    <source>
        <dbReference type="Proteomes" id="UP001150062"/>
    </source>
</evidence>
<sequence>MSKVTEGFILQEILKKPVKGWVNLAKDDDKQQRYYITSTLDYHCYYYSTPKMKELQGVFSIFNVKSVKIDKQSTNTITISSSLGNYHFTTETLQEMYLWMESFTRMLESIKLLLEKRTEYKKSGPIVFLKKRKFGAKKIKRFCVLQISGVNIYENENDEAPLKHISLVDTVIRQSHDSKNSFIISHGVRKSPVFKCSNDKEMKSWMSILKDAVIDSGKKKKGRKIKQSHLRYNDKLAYLMRQTTPFTPDQIFEIYPQFPEEGCKQKDIENALTQLSGSDMTLNGIIQQALTKNSETVLPKDLGCALLVFSVGNVIDKALLSLQLICDSTDESGKVSLAACKRMFAVWKKAAGCWRLKHLTFLHKLMEYHRIHSEEDLASYFITPDQFVEWTKHELQVQELFTLWHLRNN</sequence>
<evidence type="ECO:0000313" key="3">
    <source>
        <dbReference type="EMBL" id="KAJ6248650.1"/>
    </source>
</evidence>
<name>A0AAV8AI03_9EUKA</name>
<evidence type="ECO:0000313" key="2">
    <source>
        <dbReference type="EMBL" id="KAJ3452482.1"/>
    </source>
</evidence>
<protein>
    <recommendedName>
        <fullName evidence="1">PH domain-containing protein</fullName>
    </recommendedName>
</protein>
<dbReference type="AlphaFoldDB" id="A0AAV8AI03"/>
<dbReference type="EMBL" id="JANTQA010000008">
    <property type="protein sequence ID" value="KAJ3452482.1"/>
    <property type="molecule type" value="Genomic_DNA"/>
</dbReference>
<reference evidence="3" key="1">
    <citation type="submission" date="2022-08" db="EMBL/GenBank/DDBJ databases">
        <title>Novel sulfate-reducing endosymbionts in the free-living metamonad Anaeramoeba.</title>
        <authorList>
            <person name="Jerlstrom-Hultqvist J."/>
            <person name="Cepicka I."/>
            <person name="Gallot-Lavallee L."/>
            <person name="Salas-Leiva D."/>
            <person name="Curtis B.A."/>
            <person name="Zahonova K."/>
            <person name="Pipaliya S."/>
            <person name="Dacks J."/>
            <person name="Roger A.J."/>
        </authorList>
    </citation>
    <scope>NUCLEOTIDE SEQUENCE</scope>
    <source>
        <strain evidence="3">Schooner1</strain>
    </source>
</reference>
<organism evidence="2 4">
    <name type="scientific">Anaeramoeba flamelloides</name>
    <dbReference type="NCBI Taxonomy" id="1746091"/>
    <lineage>
        <taxon>Eukaryota</taxon>
        <taxon>Metamonada</taxon>
        <taxon>Anaeramoebidae</taxon>
        <taxon>Anaeramoeba</taxon>
    </lineage>
</organism>
<dbReference type="Proteomes" id="UP001146793">
    <property type="component" value="Unassembled WGS sequence"/>
</dbReference>
<evidence type="ECO:0000313" key="4">
    <source>
        <dbReference type="Proteomes" id="UP001146793"/>
    </source>
</evidence>
<dbReference type="EMBL" id="JAOAOG010000109">
    <property type="protein sequence ID" value="KAJ6248650.1"/>
    <property type="molecule type" value="Genomic_DNA"/>
</dbReference>
<reference evidence="2" key="2">
    <citation type="submission" date="2022-08" db="EMBL/GenBank/DDBJ databases">
        <title>Novel sulphate-reducing endosymbionts in the free-living metamonad Anaeramoeba.</title>
        <authorList>
            <person name="Jerlstrom-Hultqvist J."/>
            <person name="Cepicka I."/>
            <person name="Gallot-Lavallee L."/>
            <person name="Salas-Leiva D."/>
            <person name="Curtis B.A."/>
            <person name="Zahonova K."/>
            <person name="Pipaliya S."/>
            <person name="Dacks J."/>
            <person name="Roger A.J."/>
        </authorList>
    </citation>
    <scope>NUCLEOTIDE SEQUENCE</scope>
    <source>
        <strain evidence="2">Busselton2</strain>
    </source>
</reference>
<dbReference type="InterPro" id="IPR001849">
    <property type="entry name" value="PH_domain"/>
</dbReference>
<dbReference type="SMART" id="SM00233">
    <property type="entry name" value="PH"/>
    <property type="match status" value="2"/>
</dbReference>
<dbReference type="InterPro" id="IPR011993">
    <property type="entry name" value="PH-like_dom_sf"/>
</dbReference>